<dbReference type="EMBL" id="BARW01007611">
    <property type="protein sequence ID" value="GAI74216.1"/>
    <property type="molecule type" value="Genomic_DNA"/>
</dbReference>
<protein>
    <submittedName>
        <fullName evidence="1">Uncharacterized protein</fullName>
    </submittedName>
</protein>
<evidence type="ECO:0000313" key="1">
    <source>
        <dbReference type="EMBL" id="GAI74216.1"/>
    </source>
</evidence>
<sequence length="162" mass="18249">MAKEKKSKAIFLTQGDLLPWERPLKPGYMRMPIGMKYNAQTELVDSLGMEIFNRDVGRYSVQATAAKYLARVIFLDKNLGLSGVIDMGTEICGTPKRRIVFSGNITIYNKGQIPGTKLEGFDLESTGRIWLARPYTLIYRSDQGLSRIILGEAVTKEGKERR</sequence>
<proteinExistence type="predicted"/>
<dbReference type="AlphaFoldDB" id="X1S4Y8"/>
<feature type="non-terminal residue" evidence="1">
    <location>
        <position position="162"/>
    </location>
</feature>
<gene>
    <name evidence="1" type="ORF">S12H4_15801</name>
</gene>
<comment type="caution">
    <text evidence="1">The sequence shown here is derived from an EMBL/GenBank/DDBJ whole genome shotgun (WGS) entry which is preliminary data.</text>
</comment>
<name>X1S4Y8_9ZZZZ</name>
<organism evidence="1">
    <name type="scientific">marine sediment metagenome</name>
    <dbReference type="NCBI Taxonomy" id="412755"/>
    <lineage>
        <taxon>unclassified sequences</taxon>
        <taxon>metagenomes</taxon>
        <taxon>ecological metagenomes</taxon>
    </lineage>
</organism>
<reference evidence="1" key="1">
    <citation type="journal article" date="2014" name="Front. Microbiol.">
        <title>High frequency of phylogenetically diverse reductive dehalogenase-homologous genes in deep subseafloor sedimentary metagenomes.</title>
        <authorList>
            <person name="Kawai M."/>
            <person name="Futagami T."/>
            <person name="Toyoda A."/>
            <person name="Takaki Y."/>
            <person name="Nishi S."/>
            <person name="Hori S."/>
            <person name="Arai W."/>
            <person name="Tsubouchi T."/>
            <person name="Morono Y."/>
            <person name="Uchiyama I."/>
            <person name="Ito T."/>
            <person name="Fujiyama A."/>
            <person name="Inagaki F."/>
            <person name="Takami H."/>
        </authorList>
    </citation>
    <scope>NUCLEOTIDE SEQUENCE</scope>
    <source>
        <strain evidence="1">Expedition CK06-06</strain>
    </source>
</reference>
<accession>X1S4Y8</accession>